<dbReference type="EMBL" id="CP066078">
    <property type="protein sequence ID" value="QQC60512.1"/>
    <property type="molecule type" value="Genomic_DNA"/>
</dbReference>
<feature type="transmembrane region" description="Helical" evidence="6">
    <location>
        <begin position="78"/>
        <end position="95"/>
    </location>
</feature>
<feature type="compositionally biased region" description="Basic and acidic residues" evidence="5">
    <location>
        <begin position="23"/>
        <end position="32"/>
    </location>
</feature>
<evidence type="ECO:0000256" key="5">
    <source>
        <dbReference type="SAM" id="MobiDB-lite"/>
    </source>
</evidence>
<evidence type="ECO:0000256" key="1">
    <source>
        <dbReference type="ARBA" id="ARBA00004141"/>
    </source>
</evidence>
<organism evidence="7 8">
    <name type="scientific">Rothia kristinae</name>
    <dbReference type="NCBI Taxonomy" id="37923"/>
    <lineage>
        <taxon>Bacteria</taxon>
        <taxon>Bacillati</taxon>
        <taxon>Actinomycetota</taxon>
        <taxon>Actinomycetes</taxon>
        <taxon>Micrococcales</taxon>
        <taxon>Micrococcaceae</taxon>
        <taxon>Rothia</taxon>
    </lineage>
</organism>
<keyword evidence="2 6" id="KW-0812">Transmembrane</keyword>
<dbReference type="AlphaFoldDB" id="A0A7T4T5D9"/>
<dbReference type="PANTHER" id="PTHR36974:SF1">
    <property type="entry name" value="DOXX FAMILY MEMBRANE PROTEIN"/>
    <property type="match status" value="1"/>
</dbReference>
<evidence type="ECO:0000256" key="3">
    <source>
        <dbReference type="ARBA" id="ARBA00022989"/>
    </source>
</evidence>
<evidence type="ECO:0000256" key="2">
    <source>
        <dbReference type="ARBA" id="ARBA00022692"/>
    </source>
</evidence>
<proteinExistence type="predicted"/>
<sequence>MGKRRQRREQQRRLERFQQAAGVRREQEDRVVPGHPGRSLARVALGGFLTFAGIGHLTFSRQEFQAQVPSWVPLDPDLVVLGSGVVEIALGLGLISGKRPKMFGHLATGLFIGVFPGNIAQFVERRDGFGLDTDRKRAARLLFQPVLVDWALSSTRQD</sequence>
<accession>A0A7T4T5D9</accession>
<dbReference type="Pfam" id="PF07681">
    <property type="entry name" value="DoxX"/>
    <property type="match status" value="1"/>
</dbReference>
<dbReference type="InterPro" id="IPR032808">
    <property type="entry name" value="DoxX"/>
</dbReference>
<feature type="region of interest" description="Disordered" evidence="5">
    <location>
        <begin position="1"/>
        <end position="32"/>
    </location>
</feature>
<dbReference type="OrthoDB" id="9788974at2"/>
<comment type="subcellular location">
    <subcellularLocation>
        <location evidence="1">Membrane</location>
        <topology evidence="1">Multi-pass membrane protein</topology>
    </subcellularLocation>
</comment>
<dbReference type="GO" id="GO:0016020">
    <property type="term" value="C:membrane"/>
    <property type="evidence" value="ECO:0007669"/>
    <property type="project" value="UniProtKB-SubCell"/>
</dbReference>
<gene>
    <name evidence="7" type="ORF">I6H58_07045</name>
</gene>
<reference evidence="7 8" key="1">
    <citation type="submission" date="2020-12" db="EMBL/GenBank/DDBJ databases">
        <title>FDA dAtabase for Regulatory Grade micrObial Sequences (FDA-ARGOS): Supporting development and validation of Infectious Disease Dx tests.</title>
        <authorList>
            <person name="Sproer C."/>
            <person name="Gronow S."/>
            <person name="Severitt S."/>
            <person name="Schroder I."/>
            <person name="Tallon L."/>
            <person name="Sadzewicz L."/>
            <person name="Zhao X."/>
            <person name="Boylan J."/>
            <person name="Ott S."/>
            <person name="Bowen H."/>
            <person name="Vavikolanu K."/>
            <person name="Mehta A."/>
            <person name="Aluvathingal J."/>
            <person name="Nadendla S."/>
            <person name="Lowell S."/>
            <person name="Myers T."/>
            <person name="Yan Y."/>
            <person name="Sichtig H."/>
        </authorList>
    </citation>
    <scope>NUCLEOTIDE SEQUENCE [LARGE SCALE GENOMIC DNA]</scope>
    <source>
        <strain evidence="7 8">FDAARGOS_1001</strain>
    </source>
</reference>
<evidence type="ECO:0000256" key="4">
    <source>
        <dbReference type="ARBA" id="ARBA00023136"/>
    </source>
</evidence>
<protein>
    <submittedName>
        <fullName evidence="7">DoxX family membrane protein</fullName>
    </submittedName>
</protein>
<dbReference type="Proteomes" id="UP000595221">
    <property type="component" value="Chromosome"/>
</dbReference>
<name>A0A7T4T5D9_9MICC</name>
<keyword evidence="3 6" id="KW-1133">Transmembrane helix</keyword>
<feature type="transmembrane region" description="Helical" evidence="6">
    <location>
        <begin position="40"/>
        <end position="58"/>
    </location>
</feature>
<evidence type="ECO:0000313" key="8">
    <source>
        <dbReference type="Proteomes" id="UP000595221"/>
    </source>
</evidence>
<evidence type="ECO:0000256" key="6">
    <source>
        <dbReference type="SAM" id="Phobius"/>
    </source>
</evidence>
<evidence type="ECO:0000313" key="7">
    <source>
        <dbReference type="EMBL" id="QQC60512.1"/>
    </source>
</evidence>
<keyword evidence="4 6" id="KW-0472">Membrane</keyword>
<dbReference type="PANTHER" id="PTHR36974">
    <property type="entry name" value="MEMBRANE PROTEIN-RELATED"/>
    <property type="match status" value="1"/>
</dbReference>